<keyword evidence="1" id="KW-0489">Methyltransferase</keyword>
<dbReference type="AlphaFoldDB" id="A0A2H1YF22"/>
<dbReference type="GO" id="GO:0032259">
    <property type="term" value="P:methylation"/>
    <property type="evidence" value="ECO:0007669"/>
    <property type="project" value="UniProtKB-KW"/>
</dbReference>
<reference evidence="2" key="1">
    <citation type="submission" date="2017-11" db="EMBL/GenBank/DDBJ databases">
        <authorList>
            <person name="Duchaud E."/>
        </authorList>
    </citation>
    <scope>NUCLEOTIDE SEQUENCE [LARGE SCALE GENOMIC DNA]</scope>
    <source>
        <strain evidence="2">Tenacibaculum sp. TNO020</strain>
    </source>
</reference>
<name>A0A2H1YF22_9FLAO</name>
<evidence type="ECO:0000313" key="1">
    <source>
        <dbReference type="EMBL" id="SOS74020.1"/>
    </source>
</evidence>
<dbReference type="RefSeq" id="WP_101916540.1">
    <property type="nucleotide sequence ID" value="NZ_OENF01000010.1"/>
</dbReference>
<sequence length="173" mass="20636">MYKKIPKKRYHHTLEFLKKNVPAPAVILDLGVRNPFSEIMEANGYTVYNTEGDDLDLLPEIVKNYKVDVVTAFEIFEHLIAPFNVLRAIETTKIVTTVPLKLWFVDAYRSKTDMWDRHYHEFEDWQYDWLLEKSGWKILDTNKWTSPINQIGIRPFLRKFTPRYYAVYAEKQS</sequence>
<dbReference type="GO" id="GO:0008168">
    <property type="term" value="F:methyltransferase activity"/>
    <property type="evidence" value="ECO:0007669"/>
    <property type="project" value="UniProtKB-KW"/>
</dbReference>
<keyword evidence="2" id="KW-1185">Reference proteome</keyword>
<dbReference type="Proteomes" id="UP000234211">
    <property type="component" value="Unassembled WGS sequence"/>
</dbReference>
<dbReference type="Gene3D" id="3.40.50.150">
    <property type="entry name" value="Vaccinia Virus protein VP39"/>
    <property type="match status" value="1"/>
</dbReference>
<dbReference type="OrthoDB" id="1123183at2"/>
<gene>
    <name evidence="1" type="ORF">TNO020_180049</name>
</gene>
<dbReference type="SUPFAM" id="SSF53335">
    <property type="entry name" value="S-adenosyl-L-methionine-dependent methyltransferases"/>
    <property type="match status" value="1"/>
</dbReference>
<organism evidence="1 2">
    <name type="scientific">Tenacibaculum piscium</name>
    <dbReference type="NCBI Taxonomy" id="1458515"/>
    <lineage>
        <taxon>Bacteria</taxon>
        <taxon>Pseudomonadati</taxon>
        <taxon>Bacteroidota</taxon>
        <taxon>Flavobacteriia</taxon>
        <taxon>Flavobacteriales</taxon>
        <taxon>Flavobacteriaceae</taxon>
        <taxon>Tenacibaculum</taxon>
    </lineage>
</organism>
<keyword evidence="1" id="KW-0808">Transferase</keyword>
<dbReference type="EMBL" id="OENF01000010">
    <property type="protein sequence ID" value="SOS74020.1"/>
    <property type="molecule type" value="Genomic_DNA"/>
</dbReference>
<proteinExistence type="predicted"/>
<evidence type="ECO:0000313" key="2">
    <source>
        <dbReference type="Proteomes" id="UP000234211"/>
    </source>
</evidence>
<dbReference type="InterPro" id="IPR029063">
    <property type="entry name" value="SAM-dependent_MTases_sf"/>
</dbReference>
<accession>A0A2H1YF22</accession>
<protein>
    <submittedName>
        <fullName evidence="1">Methyltransferase</fullName>
    </submittedName>
</protein>